<dbReference type="Proteomes" id="UP000675554">
    <property type="component" value="Unassembled WGS sequence"/>
</dbReference>
<evidence type="ECO:0000256" key="1">
    <source>
        <dbReference type="ARBA" id="ARBA00004651"/>
    </source>
</evidence>
<feature type="transmembrane region" description="Helical" evidence="8">
    <location>
        <begin position="207"/>
        <end position="231"/>
    </location>
</feature>
<gene>
    <name evidence="10" type="ORF">KDA82_13850</name>
</gene>
<dbReference type="AlphaFoldDB" id="A0A8T4IRK4"/>
<keyword evidence="6 8" id="KW-0472">Membrane</keyword>
<dbReference type="GO" id="GO:0010438">
    <property type="term" value="P:cellular response to sulfur starvation"/>
    <property type="evidence" value="ECO:0007669"/>
    <property type="project" value="TreeGrafter"/>
</dbReference>
<keyword evidence="11" id="KW-1185">Reference proteome</keyword>
<evidence type="ECO:0000313" key="10">
    <source>
        <dbReference type="EMBL" id="MBR7674080.1"/>
    </source>
</evidence>
<organism evidence="10 11">
    <name type="scientific">Streptomyces daliensis</name>
    <dbReference type="NCBI Taxonomy" id="299421"/>
    <lineage>
        <taxon>Bacteria</taxon>
        <taxon>Bacillati</taxon>
        <taxon>Actinomycetota</taxon>
        <taxon>Actinomycetes</taxon>
        <taxon>Kitasatosporales</taxon>
        <taxon>Streptomycetaceae</taxon>
        <taxon>Streptomyces</taxon>
    </lineage>
</organism>
<evidence type="ECO:0000256" key="6">
    <source>
        <dbReference type="ARBA" id="ARBA00023136"/>
    </source>
</evidence>
<keyword evidence="5 8" id="KW-1133">Transmembrane helix</keyword>
<keyword evidence="3" id="KW-1003">Cell membrane</keyword>
<comment type="caution">
    <text evidence="10">The sequence shown here is derived from an EMBL/GenBank/DDBJ whole genome shotgun (WGS) entry which is preliminary data.</text>
</comment>
<feature type="transmembrane region" description="Helical" evidence="8">
    <location>
        <begin position="28"/>
        <end position="49"/>
    </location>
</feature>
<dbReference type="GO" id="GO:0055085">
    <property type="term" value="P:transmembrane transport"/>
    <property type="evidence" value="ECO:0007669"/>
    <property type="project" value="InterPro"/>
</dbReference>
<keyword evidence="2" id="KW-0813">Transport</keyword>
<dbReference type="Gene3D" id="1.10.3720.10">
    <property type="entry name" value="MetI-like"/>
    <property type="match status" value="1"/>
</dbReference>
<dbReference type="GO" id="GO:0005886">
    <property type="term" value="C:plasma membrane"/>
    <property type="evidence" value="ECO:0007669"/>
    <property type="project" value="UniProtKB-SubCell"/>
</dbReference>
<feature type="domain" description="ABC transmembrane type-1" evidence="9">
    <location>
        <begin position="100"/>
        <end position="268"/>
    </location>
</feature>
<dbReference type="SUPFAM" id="SSF161098">
    <property type="entry name" value="MetI-like"/>
    <property type="match status" value="1"/>
</dbReference>
<name>A0A8T4IRK4_9ACTN</name>
<feature type="transmembrane region" description="Helical" evidence="8">
    <location>
        <begin position="89"/>
        <end position="107"/>
    </location>
</feature>
<evidence type="ECO:0000256" key="4">
    <source>
        <dbReference type="ARBA" id="ARBA00022692"/>
    </source>
</evidence>
<evidence type="ECO:0000256" key="7">
    <source>
        <dbReference type="SAM" id="MobiDB-lite"/>
    </source>
</evidence>
<accession>A0A8T4IRK4</accession>
<comment type="subcellular location">
    <subcellularLocation>
        <location evidence="1">Cell membrane</location>
        <topology evidence="1">Multi-pass membrane protein</topology>
    </subcellularLocation>
</comment>
<feature type="transmembrane region" description="Helical" evidence="8">
    <location>
        <begin position="243"/>
        <end position="261"/>
    </location>
</feature>
<sequence>MSGDRGRSGQGRSGRGRSGRGRSVAARAALRLLTALGLPVLLVLGWWAWSAAADSFYVPPPGEVAAAFADVWFSERLTEDVLPSLGRLLAGYALAGLLGTGLGVAIGSSPGLRAACEPVLEFFRAVPPPVLVPLLMLLAGLDNAMKVLVVVSGCVWPVLLNTVEGVRAVDDVLADTCRGYGIRGVARLRHLLLRGASPQIMAGLRQALSIGIILMVIGEMFASTSGIGHTIVLFQRGFAIPQMWSGIVVLGLIGFGLSLAFRAVERRVLSWHIARAGHMGATGRAGRADSRGTHA</sequence>
<evidence type="ECO:0000313" key="11">
    <source>
        <dbReference type="Proteomes" id="UP000675554"/>
    </source>
</evidence>
<evidence type="ECO:0000256" key="2">
    <source>
        <dbReference type="ARBA" id="ARBA00022448"/>
    </source>
</evidence>
<evidence type="ECO:0000256" key="3">
    <source>
        <dbReference type="ARBA" id="ARBA00022475"/>
    </source>
</evidence>
<dbReference type="EMBL" id="JAGSMN010000294">
    <property type="protein sequence ID" value="MBR7674080.1"/>
    <property type="molecule type" value="Genomic_DNA"/>
</dbReference>
<dbReference type="Pfam" id="PF00528">
    <property type="entry name" value="BPD_transp_1"/>
    <property type="match status" value="1"/>
</dbReference>
<dbReference type="PANTHER" id="PTHR30151:SF25">
    <property type="entry name" value="TAURINE TRANSPORT SYSTEM PERMEASE PROTEIN TAUC"/>
    <property type="match status" value="1"/>
</dbReference>
<dbReference type="InterPro" id="IPR000515">
    <property type="entry name" value="MetI-like"/>
</dbReference>
<proteinExistence type="predicted"/>
<protein>
    <submittedName>
        <fullName evidence="10">ABC transporter permease subunit</fullName>
    </submittedName>
</protein>
<dbReference type="PANTHER" id="PTHR30151">
    <property type="entry name" value="ALKANE SULFONATE ABC TRANSPORTER-RELATED, MEMBRANE SUBUNIT"/>
    <property type="match status" value="1"/>
</dbReference>
<evidence type="ECO:0000256" key="8">
    <source>
        <dbReference type="SAM" id="Phobius"/>
    </source>
</evidence>
<reference evidence="10" key="1">
    <citation type="submission" date="2021-04" db="EMBL/GenBank/DDBJ databases">
        <title>Sequencing of actinobacteria type strains.</title>
        <authorList>
            <person name="Nguyen G.-S."/>
            <person name="Wentzel A."/>
        </authorList>
    </citation>
    <scope>NUCLEOTIDE SEQUENCE</scope>
    <source>
        <strain evidence="10">DSM 42095</strain>
    </source>
</reference>
<evidence type="ECO:0000259" key="9">
    <source>
        <dbReference type="Pfam" id="PF00528"/>
    </source>
</evidence>
<dbReference type="InterPro" id="IPR035906">
    <property type="entry name" value="MetI-like_sf"/>
</dbReference>
<keyword evidence="4 8" id="KW-0812">Transmembrane</keyword>
<evidence type="ECO:0000256" key="5">
    <source>
        <dbReference type="ARBA" id="ARBA00022989"/>
    </source>
</evidence>
<feature type="region of interest" description="Disordered" evidence="7">
    <location>
        <begin position="1"/>
        <end position="20"/>
    </location>
</feature>